<accession>A0ABD2NB15</accession>
<dbReference type="PANTHER" id="PTHR24416">
    <property type="entry name" value="TYROSINE-PROTEIN KINASE RECEPTOR"/>
    <property type="match status" value="1"/>
</dbReference>
<dbReference type="FunFam" id="1.10.510.10:FF:002913">
    <property type="match status" value="1"/>
</dbReference>
<dbReference type="AlphaFoldDB" id="A0ABD2NB15"/>
<feature type="compositionally biased region" description="Low complexity" evidence="1">
    <location>
        <begin position="46"/>
        <end position="61"/>
    </location>
</feature>
<sequence>MAIVVPIVISANGLIDQYLPVTLEQLGIEAQYRSFQQMDLLMSFSTSNNNPSSSSNNPTTPISQGVPSSTGFEPFQTPFVDTYYASKYATLRCSSNMEDQEDVPEVPPLPDTPSLQQIPIETTQSPHHYRTLQNTPALNSKSSKMVNLSNYFPSVASDPPNRKRYHTAPREKHKIPPPIVCWNIAPSMGHVYNCREVELVPIPRYSLRPLEKLGSCHAGEITLYETEGLEDIIPGVCRLVVVRTPLPERAKSDAATGSLESLREVRFLAGLSDPNVCKVLGVCTAEQPPWTIIEYGEMGDLAQYLQFMVNKNGSGKCATDQPLSVDSLIFMAVQIASGMKYLESKHVVHKDLAARNCLVGRGYIVKITDVAMCKPQYKKDYAEIGGRPPTPIRWLPWESILLDRYSCASSVWSFAVTLWEILNFACEKPFSNLTNEKVIQNTEHMYYGGELQVLLNKPTICSPDIYEVMCQCWRRDDTERPTFKQIYSFLCHINKGYIPRD</sequence>
<protein>
    <recommendedName>
        <fullName evidence="2">Protein kinase domain-containing protein</fullName>
    </recommendedName>
</protein>
<organism evidence="3 4">
    <name type="scientific">Cryptolaemus montrouzieri</name>
    <dbReference type="NCBI Taxonomy" id="559131"/>
    <lineage>
        <taxon>Eukaryota</taxon>
        <taxon>Metazoa</taxon>
        <taxon>Ecdysozoa</taxon>
        <taxon>Arthropoda</taxon>
        <taxon>Hexapoda</taxon>
        <taxon>Insecta</taxon>
        <taxon>Pterygota</taxon>
        <taxon>Neoptera</taxon>
        <taxon>Endopterygota</taxon>
        <taxon>Coleoptera</taxon>
        <taxon>Polyphaga</taxon>
        <taxon>Cucujiformia</taxon>
        <taxon>Coccinelloidea</taxon>
        <taxon>Coccinellidae</taxon>
        <taxon>Scymninae</taxon>
        <taxon>Scymnini</taxon>
        <taxon>Cryptolaemus</taxon>
    </lineage>
</organism>
<proteinExistence type="predicted"/>
<evidence type="ECO:0000256" key="1">
    <source>
        <dbReference type="SAM" id="MobiDB-lite"/>
    </source>
</evidence>
<dbReference type="SUPFAM" id="SSF56112">
    <property type="entry name" value="Protein kinase-like (PK-like)"/>
    <property type="match status" value="1"/>
</dbReference>
<evidence type="ECO:0000313" key="3">
    <source>
        <dbReference type="EMBL" id="KAL3275366.1"/>
    </source>
</evidence>
<dbReference type="InterPro" id="IPR050122">
    <property type="entry name" value="RTK"/>
</dbReference>
<dbReference type="Pfam" id="PF07714">
    <property type="entry name" value="PK_Tyr_Ser-Thr"/>
    <property type="match status" value="1"/>
</dbReference>
<feature type="region of interest" description="Disordered" evidence="1">
    <location>
        <begin position="46"/>
        <end position="70"/>
    </location>
</feature>
<feature type="domain" description="Protein kinase" evidence="2">
    <location>
        <begin position="207"/>
        <end position="490"/>
    </location>
</feature>
<name>A0ABD2NB15_9CUCU</name>
<dbReference type="InterPro" id="IPR008266">
    <property type="entry name" value="Tyr_kinase_AS"/>
</dbReference>
<comment type="caution">
    <text evidence="3">The sequence shown here is derived from an EMBL/GenBank/DDBJ whole genome shotgun (WGS) entry which is preliminary data.</text>
</comment>
<dbReference type="PROSITE" id="PS00109">
    <property type="entry name" value="PROTEIN_KINASE_TYR"/>
    <property type="match status" value="1"/>
</dbReference>
<evidence type="ECO:0000313" key="4">
    <source>
        <dbReference type="Proteomes" id="UP001516400"/>
    </source>
</evidence>
<dbReference type="InterPro" id="IPR000719">
    <property type="entry name" value="Prot_kinase_dom"/>
</dbReference>
<evidence type="ECO:0000259" key="2">
    <source>
        <dbReference type="PROSITE" id="PS50011"/>
    </source>
</evidence>
<dbReference type="Proteomes" id="UP001516400">
    <property type="component" value="Unassembled WGS sequence"/>
</dbReference>
<dbReference type="Gene3D" id="3.30.200.20">
    <property type="entry name" value="Phosphorylase Kinase, domain 1"/>
    <property type="match status" value="1"/>
</dbReference>
<keyword evidence="4" id="KW-1185">Reference proteome</keyword>
<gene>
    <name evidence="3" type="ORF">HHI36_020133</name>
</gene>
<dbReference type="PANTHER" id="PTHR24416:SF580">
    <property type="entry name" value="DISCOIDIN DOMAIN RECEPTOR, ISOFORM F"/>
    <property type="match status" value="1"/>
</dbReference>
<reference evidence="3 4" key="1">
    <citation type="journal article" date="2021" name="BMC Biol.">
        <title>Horizontally acquired antibacterial genes associated with adaptive radiation of ladybird beetles.</title>
        <authorList>
            <person name="Li H.S."/>
            <person name="Tang X.F."/>
            <person name="Huang Y.H."/>
            <person name="Xu Z.Y."/>
            <person name="Chen M.L."/>
            <person name="Du X.Y."/>
            <person name="Qiu B.Y."/>
            <person name="Chen P.T."/>
            <person name="Zhang W."/>
            <person name="Slipinski A."/>
            <person name="Escalona H.E."/>
            <person name="Waterhouse R.M."/>
            <person name="Zwick A."/>
            <person name="Pang H."/>
        </authorList>
    </citation>
    <scope>NUCLEOTIDE SEQUENCE [LARGE SCALE GENOMIC DNA]</scope>
    <source>
        <strain evidence="3">SYSU2018</strain>
    </source>
</reference>
<dbReference type="InterPro" id="IPR011009">
    <property type="entry name" value="Kinase-like_dom_sf"/>
</dbReference>
<dbReference type="Gene3D" id="1.10.510.10">
    <property type="entry name" value="Transferase(Phosphotransferase) domain 1"/>
    <property type="match status" value="1"/>
</dbReference>
<dbReference type="InterPro" id="IPR001245">
    <property type="entry name" value="Ser-Thr/Tyr_kinase_cat_dom"/>
</dbReference>
<dbReference type="PRINTS" id="PR00109">
    <property type="entry name" value="TYRKINASE"/>
</dbReference>
<dbReference type="EMBL" id="JABFTP020000083">
    <property type="protein sequence ID" value="KAL3275366.1"/>
    <property type="molecule type" value="Genomic_DNA"/>
</dbReference>
<dbReference type="PROSITE" id="PS50011">
    <property type="entry name" value="PROTEIN_KINASE_DOM"/>
    <property type="match status" value="1"/>
</dbReference>